<comment type="caution">
    <text evidence="7">The sequence shown here is derived from an EMBL/GenBank/DDBJ whole genome shotgun (WGS) entry which is preliminary data.</text>
</comment>
<dbReference type="PANTHER" id="PTHR11455">
    <property type="entry name" value="CRYPTOCHROME"/>
    <property type="match status" value="1"/>
</dbReference>
<dbReference type="PROSITE" id="PS00691">
    <property type="entry name" value="DNA_PHOTOLYASES_1_2"/>
    <property type="match status" value="1"/>
</dbReference>
<evidence type="ECO:0000256" key="1">
    <source>
        <dbReference type="ARBA" id="ARBA00001974"/>
    </source>
</evidence>
<dbReference type="InterPro" id="IPR002081">
    <property type="entry name" value="Cryptochrome/DNA_photolyase_1"/>
</dbReference>
<evidence type="ECO:0000256" key="2">
    <source>
        <dbReference type="ARBA" id="ARBA00022630"/>
    </source>
</evidence>
<dbReference type="InterPro" id="IPR036134">
    <property type="entry name" value="Crypto/Photolyase_FAD-like_sf"/>
</dbReference>
<dbReference type="PRINTS" id="PR00147">
    <property type="entry name" value="DNAPHOTLYASE"/>
</dbReference>
<keyword evidence="2 5" id="KW-0285">Flavoprotein</keyword>
<dbReference type="EMBL" id="JBHLYQ010000300">
    <property type="protein sequence ID" value="MFC0083166.1"/>
    <property type="molecule type" value="Genomic_DNA"/>
</dbReference>
<evidence type="ECO:0000256" key="5">
    <source>
        <dbReference type="RuleBase" id="RU004182"/>
    </source>
</evidence>
<sequence>AGSEAARARLRAFCDGPLAAYHRERDRPDLPSTSRLSADLHLGVLHPRTVLAEAQAAARGPALERFVAELAWREFYADVLWHRPEAAWSPLVLAGRFLRVERGPAAEARFAAWARGETGYPLVDAGMRQLLEEGWMHNRVRMVCASFLVKDLHLDWRLGARWFLWHLVDGDLASNNQGWQWVAGVGTDAAPYYRVFNPDRQAERFDPEGTYRRRYMGSAPARPPLVDHGVERADALARWDAAQAAARAGQ</sequence>
<dbReference type="InterPro" id="IPR005101">
    <property type="entry name" value="Cryptochr/Photolyase_FAD-bd"/>
</dbReference>
<feature type="non-terminal residue" evidence="7">
    <location>
        <position position="250"/>
    </location>
</feature>
<proteinExistence type="inferred from homology"/>
<name>A0ABV6C644_9ACTN</name>
<dbReference type="Pfam" id="PF03441">
    <property type="entry name" value="FAD_binding_7"/>
    <property type="match status" value="1"/>
</dbReference>
<evidence type="ECO:0000313" key="8">
    <source>
        <dbReference type="Proteomes" id="UP001589788"/>
    </source>
</evidence>
<dbReference type="InterPro" id="IPR018394">
    <property type="entry name" value="DNA_photolyase_1_CS_C"/>
</dbReference>
<protein>
    <submittedName>
        <fullName evidence="7">FAD-binding domain-containing protein</fullName>
    </submittedName>
</protein>
<evidence type="ECO:0000313" key="7">
    <source>
        <dbReference type="EMBL" id="MFC0083166.1"/>
    </source>
</evidence>
<keyword evidence="4 5" id="KW-0157">Chromophore</keyword>
<comment type="similarity">
    <text evidence="5">Belongs to the DNA photolyase family.</text>
</comment>
<dbReference type="PANTHER" id="PTHR11455:SF9">
    <property type="entry name" value="CRYPTOCHROME CIRCADIAN CLOCK 5 ISOFORM X1"/>
    <property type="match status" value="1"/>
</dbReference>
<reference evidence="7 8" key="1">
    <citation type="submission" date="2024-09" db="EMBL/GenBank/DDBJ databases">
        <authorList>
            <person name="Sun Q."/>
            <person name="Mori K."/>
        </authorList>
    </citation>
    <scope>NUCLEOTIDE SEQUENCE [LARGE SCALE GENOMIC DNA]</scope>
    <source>
        <strain evidence="7 8">JCM 15389</strain>
    </source>
</reference>
<dbReference type="Gene3D" id="1.10.579.10">
    <property type="entry name" value="DNA Cyclobutane Dipyrimidine Photolyase, subunit A, domain 3"/>
    <property type="match status" value="1"/>
</dbReference>
<evidence type="ECO:0000259" key="6">
    <source>
        <dbReference type="Pfam" id="PF03441"/>
    </source>
</evidence>
<dbReference type="Gene3D" id="1.25.40.80">
    <property type="match status" value="1"/>
</dbReference>
<dbReference type="PROSITE" id="PS00394">
    <property type="entry name" value="DNA_PHOTOLYASES_1_1"/>
    <property type="match status" value="1"/>
</dbReference>
<evidence type="ECO:0000256" key="4">
    <source>
        <dbReference type="ARBA" id="ARBA00022991"/>
    </source>
</evidence>
<dbReference type="RefSeq" id="WP_377790908.1">
    <property type="nucleotide sequence ID" value="NZ_JBHLYQ010000300.1"/>
</dbReference>
<keyword evidence="3 5" id="KW-0274">FAD</keyword>
<feature type="non-terminal residue" evidence="7">
    <location>
        <position position="1"/>
    </location>
</feature>
<accession>A0ABV6C644</accession>
<gene>
    <name evidence="7" type="ORF">ACFFRE_13610</name>
</gene>
<dbReference type="Proteomes" id="UP001589788">
    <property type="component" value="Unassembled WGS sequence"/>
</dbReference>
<organism evidence="7 8">
    <name type="scientific">Aciditerrimonas ferrireducens</name>
    <dbReference type="NCBI Taxonomy" id="667306"/>
    <lineage>
        <taxon>Bacteria</taxon>
        <taxon>Bacillati</taxon>
        <taxon>Actinomycetota</taxon>
        <taxon>Acidimicrobiia</taxon>
        <taxon>Acidimicrobiales</taxon>
        <taxon>Acidimicrobiaceae</taxon>
        <taxon>Aciditerrimonas</taxon>
    </lineage>
</organism>
<evidence type="ECO:0000256" key="3">
    <source>
        <dbReference type="ARBA" id="ARBA00022827"/>
    </source>
</evidence>
<dbReference type="SUPFAM" id="SSF48173">
    <property type="entry name" value="Cryptochrome/photolyase FAD-binding domain"/>
    <property type="match status" value="1"/>
</dbReference>
<comment type="cofactor">
    <cofactor evidence="1">
        <name>FAD</name>
        <dbReference type="ChEBI" id="CHEBI:57692"/>
    </cofactor>
</comment>
<keyword evidence="8" id="KW-1185">Reference proteome</keyword>
<feature type="domain" description="Cryptochrome/DNA photolyase FAD-binding" evidence="6">
    <location>
        <begin position="66"/>
        <end position="216"/>
    </location>
</feature>